<dbReference type="EMBL" id="VTES01000002">
    <property type="protein sequence ID" value="TYS64952.1"/>
    <property type="molecule type" value="Genomic_DNA"/>
</dbReference>
<feature type="signal peptide" evidence="1">
    <location>
        <begin position="1"/>
        <end position="24"/>
    </location>
</feature>
<keyword evidence="1" id="KW-0732">Signal</keyword>
<evidence type="ECO:0000313" key="4">
    <source>
        <dbReference type="Proteomes" id="UP000322139"/>
    </source>
</evidence>
<dbReference type="Proteomes" id="UP000322139">
    <property type="component" value="Unassembled WGS sequence"/>
</dbReference>
<dbReference type="EMBL" id="VTER01000001">
    <property type="protein sequence ID" value="TYS52019.1"/>
    <property type="molecule type" value="Genomic_DNA"/>
</dbReference>
<reference evidence="4 5" key="1">
    <citation type="submission" date="2019-08" db="EMBL/GenBank/DDBJ databases">
        <title>Bacillus genomes from the desert of Cuatro Cienegas, Coahuila.</title>
        <authorList>
            <person name="Olmedo-Alvarez G."/>
        </authorList>
    </citation>
    <scope>NUCLEOTIDE SEQUENCE [LARGE SCALE GENOMIC DNA]</scope>
    <source>
        <strain evidence="3 5">CH37_1T</strain>
        <strain evidence="2 4">CH446_14T</strain>
    </source>
</reference>
<organism evidence="2 4">
    <name type="scientific">Bacillus infantis</name>
    <dbReference type="NCBI Taxonomy" id="324767"/>
    <lineage>
        <taxon>Bacteria</taxon>
        <taxon>Bacillati</taxon>
        <taxon>Bacillota</taxon>
        <taxon>Bacilli</taxon>
        <taxon>Bacillales</taxon>
        <taxon>Bacillaceae</taxon>
        <taxon>Bacillus</taxon>
    </lineage>
</organism>
<evidence type="ECO:0000313" key="2">
    <source>
        <dbReference type="EMBL" id="TYS52019.1"/>
    </source>
</evidence>
<evidence type="ECO:0000313" key="5">
    <source>
        <dbReference type="Proteomes" id="UP000323732"/>
    </source>
</evidence>
<comment type="caution">
    <text evidence="2">The sequence shown here is derived from an EMBL/GenBank/DDBJ whole genome shotgun (WGS) entry which is preliminary data.</text>
</comment>
<evidence type="ECO:0000256" key="1">
    <source>
        <dbReference type="SAM" id="SignalP"/>
    </source>
</evidence>
<gene>
    <name evidence="3" type="ORF">FZD47_06260</name>
    <name evidence="2" type="ORF">FZD51_00775</name>
</gene>
<accession>A0A5D4RMH9</accession>
<protein>
    <submittedName>
        <fullName evidence="2">Uncharacterized protein</fullName>
    </submittedName>
</protein>
<dbReference type="Proteomes" id="UP000323732">
    <property type="component" value="Unassembled WGS sequence"/>
</dbReference>
<proteinExistence type="predicted"/>
<evidence type="ECO:0000313" key="3">
    <source>
        <dbReference type="EMBL" id="TYS64952.1"/>
    </source>
</evidence>
<dbReference type="RefSeq" id="WP_009793433.1">
    <property type="nucleotide sequence ID" value="NZ_JAHXNN010000004.1"/>
</dbReference>
<name>A0A5D4RMH9_9BACI</name>
<sequence>MKKSTMNMAAGILLSAGGAALAIAAMKKRSEESATNTSTFSYTIKDGVIEDTSMRNSERIDQIESVDADKVDAEKGLTQYDSALRAEWVANGFPQTRMEIELEEQDI</sequence>
<feature type="chain" id="PRO_5036140052" evidence="1">
    <location>
        <begin position="25"/>
        <end position="107"/>
    </location>
</feature>
<dbReference type="AlphaFoldDB" id="A0A5D4RMH9"/>